<proteinExistence type="predicted"/>
<keyword evidence="1" id="KW-0689">Ribosomal protein</keyword>
<sequence>MESSPIYNLGEGHSWDQETSQAYLGGIATSQVQQDCHAMEYSYRQGNAATGFSI</sequence>
<keyword evidence="1" id="KW-0687">Ribonucleoprotein</keyword>
<protein>
    <submittedName>
        <fullName evidence="1">Ribosomal protein L30</fullName>
    </submittedName>
</protein>
<organism evidence="1">
    <name type="scientific">Rhizophora mucronata</name>
    <name type="common">Asiatic mangrove</name>
    <dbReference type="NCBI Taxonomy" id="61149"/>
    <lineage>
        <taxon>Eukaryota</taxon>
        <taxon>Viridiplantae</taxon>
        <taxon>Streptophyta</taxon>
        <taxon>Embryophyta</taxon>
        <taxon>Tracheophyta</taxon>
        <taxon>Spermatophyta</taxon>
        <taxon>Magnoliopsida</taxon>
        <taxon>eudicotyledons</taxon>
        <taxon>Gunneridae</taxon>
        <taxon>Pentapetalae</taxon>
        <taxon>rosids</taxon>
        <taxon>fabids</taxon>
        <taxon>Malpighiales</taxon>
        <taxon>Rhizophoraceae</taxon>
        <taxon>Rhizophora</taxon>
    </lineage>
</organism>
<reference evidence="1" key="1">
    <citation type="submission" date="2018-02" db="EMBL/GenBank/DDBJ databases">
        <title>Rhizophora mucronata_Transcriptome.</title>
        <authorList>
            <person name="Meera S.P."/>
            <person name="Sreeshan A."/>
            <person name="Augustine A."/>
        </authorList>
    </citation>
    <scope>NUCLEOTIDE SEQUENCE</scope>
    <source>
        <tissue evidence="1">Leaf</tissue>
    </source>
</reference>
<name>A0A2P2IKC5_RHIMU</name>
<dbReference type="AlphaFoldDB" id="A0A2P2IKC5"/>
<dbReference type="EMBL" id="GGEC01001192">
    <property type="protein sequence ID" value="MBW81675.1"/>
    <property type="molecule type" value="Transcribed_RNA"/>
</dbReference>
<accession>A0A2P2IKC5</accession>
<dbReference type="GO" id="GO:0005840">
    <property type="term" value="C:ribosome"/>
    <property type="evidence" value="ECO:0007669"/>
    <property type="project" value="UniProtKB-KW"/>
</dbReference>
<evidence type="ECO:0000313" key="1">
    <source>
        <dbReference type="EMBL" id="MBW81675.1"/>
    </source>
</evidence>